<protein>
    <submittedName>
        <fullName evidence="2">Ferritin-like metal-binding protein YciE</fullName>
    </submittedName>
</protein>
<evidence type="ECO:0000256" key="1">
    <source>
        <dbReference type="SAM" id="MobiDB-lite"/>
    </source>
</evidence>
<dbReference type="Proteomes" id="UP000198657">
    <property type="component" value="Unassembled WGS sequence"/>
</dbReference>
<accession>A0A1H8LDB8</accession>
<proteinExistence type="predicted"/>
<dbReference type="STRING" id="604089.SAMN04487942_1621"/>
<evidence type="ECO:0000313" key="3">
    <source>
        <dbReference type="Proteomes" id="UP000198657"/>
    </source>
</evidence>
<dbReference type="InterPro" id="IPR047114">
    <property type="entry name" value="YciF"/>
</dbReference>
<feature type="region of interest" description="Disordered" evidence="1">
    <location>
        <begin position="1"/>
        <end position="37"/>
    </location>
</feature>
<gene>
    <name evidence="2" type="ORF">SAMN04487942_1621</name>
</gene>
<dbReference type="InterPro" id="IPR012347">
    <property type="entry name" value="Ferritin-like"/>
</dbReference>
<dbReference type="AlphaFoldDB" id="A0A1H8LDB8"/>
<evidence type="ECO:0000313" key="2">
    <source>
        <dbReference type="EMBL" id="SEO02796.1"/>
    </source>
</evidence>
<dbReference type="OrthoDB" id="9795056at2"/>
<dbReference type="RefSeq" id="WP_091168866.1">
    <property type="nucleotide sequence ID" value="NZ_CBCSFM010000002.1"/>
</dbReference>
<organism evidence="2 3">
    <name type="scientific">Flavobacterium sinopsychrotolerans</name>
    <dbReference type="NCBI Taxonomy" id="604089"/>
    <lineage>
        <taxon>Bacteria</taxon>
        <taxon>Pseudomonadati</taxon>
        <taxon>Bacteroidota</taxon>
        <taxon>Flavobacteriia</taxon>
        <taxon>Flavobacteriales</taxon>
        <taxon>Flavobacteriaceae</taxon>
        <taxon>Flavobacterium</taxon>
    </lineage>
</organism>
<keyword evidence="3" id="KW-1185">Reference proteome</keyword>
<dbReference type="Gene3D" id="1.20.1260.10">
    <property type="match status" value="1"/>
</dbReference>
<sequence length="206" mass="22439">MKTTKDQPTKAGVPSQKTVGTAAKKQTAEPKKGVVKAKPDAAKDLRDFFEDGLKDIYWAEKALTKALPKMAKNATASQLIHAFEHHLKETEEHVIRLEKVFESLGLKAVGKKCDAMAGLLDEANGIIEETKVGDVRDAAMIAAAQKVEHYEIATYGTLRVYAVTLGETKAALLFAKTLEEEKNADVKLTEIAMAHINVDAAQEGHK</sequence>
<dbReference type="Pfam" id="PF05974">
    <property type="entry name" value="DUF892"/>
    <property type="match status" value="1"/>
</dbReference>
<dbReference type="PANTHER" id="PTHR30565">
    <property type="entry name" value="PROTEIN YCIF"/>
    <property type="match status" value="1"/>
</dbReference>
<dbReference type="InterPro" id="IPR010287">
    <property type="entry name" value="DUF892_YciF-like"/>
</dbReference>
<name>A0A1H8LDB8_9FLAO</name>
<dbReference type="EMBL" id="FODN01000002">
    <property type="protein sequence ID" value="SEO02796.1"/>
    <property type="molecule type" value="Genomic_DNA"/>
</dbReference>
<dbReference type="SUPFAM" id="SSF47240">
    <property type="entry name" value="Ferritin-like"/>
    <property type="match status" value="1"/>
</dbReference>
<dbReference type="PANTHER" id="PTHR30565:SF9">
    <property type="entry name" value="PROTEIN YCIF"/>
    <property type="match status" value="1"/>
</dbReference>
<reference evidence="3" key="1">
    <citation type="submission" date="2016-10" db="EMBL/GenBank/DDBJ databases">
        <authorList>
            <person name="Varghese N."/>
            <person name="Submissions S."/>
        </authorList>
    </citation>
    <scope>NUCLEOTIDE SEQUENCE [LARGE SCALE GENOMIC DNA]</scope>
    <source>
        <strain evidence="3">CGMCC 1.8704</strain>
    </source>
</reference>
<feature type="compositionally biased region" description="Basic and acidic residues" evidence="1">
    <location>
        <begin position="26"/>
        <end position="37"/>
    </location>
</feature>
<dbReference type="CDD" id="cd07909">
    <property type="entry name" value="YciF"/>
    <property type="match status" value="1"/>
</dbReference>
<dbReference type="InterPro" id="IPR009078">
    <property type="entry name" value="Ferritin-like_SF"/>
</dbReference>